<dbReference type="GO" id="GO:0003755">
    <property type="term" value="F:peptidyl-prolyl cis-trans isomerase activity"/>
    <property type="evidence" value="ECO:0007669"/>
    <property type="project" value="UniProtKB-KW"/>
</dbReference>
<protein>
    <recommendedName>
        <fullName evidence="2">PpiC domain-containing protein</fullName>
    </recommendedName>
</protein>
<keyword evidence="4" id="KW-1185">Reference proteome</keyword>
<dbReference type="KEGG" id="mcos:GM418_27750"/>
<dbReference type="PANTHER" id="PTHR47245:SF2">
    <property type="entry name" value="PEPTIDYL-PROLYL CIS-TRANS ISOMERASE HP_0175-RELATED"/>
    <property type="match status" value="1"/>
</dbReference>
<organism evidence="3 4">
    <name type="scientific">Maribellus comscasis</name>
    <dbReference type="NCBI Taxonomy" id="2681766"/>
    <lineage>
        <taxon>Bacteria</taxon>
        <taxon>Pseudomonadati</taxon>
        <taxon>Bacteroidota</taxon>
        <taxon>Bacteroidia</taxon>
        <taxon>Marinilabiliales</taxon>
        <taxon>Prolixibacteraceae</taxon>
        <taxon>Maribellus</taxon>
    </lineage>
</organism>
<reference evidence="3 4" key="1">
    <citation type="submission" date="2019-11" db="EMBL/GenBank/DDBJ databases">
        <authorList>
            <person name="Zheng R.K."/>
            <person name="Sun C.M."/>
        </authorList>
    </citation>
    <scope>NUCLEOTIDE SEQUENCE [LARGE SCALE GENOMIC DNA]</scope>
    <source>
        <strain evidence="3 4">WC007</strain>
    </source>
</reference>
<evidence type="ECO:0000313" key="4">
    <source>
        <dbReference type="Proteomes" id="UP000428260"/>
    </source>
</evidence>
<keyword evidence="1" id="KW-0697">Rotamase</keyword>
<dbReference type="Pfam" id="PF13616">
    <property type="entry name" value="Rotamase_3"/>
    <property type="match status" value="1"/>
</dbReference>
<feature type="domain" description="PpiC" evidence="2">
    <location>
        <begin position="228"/>
        <end position="332"/>
    </location>
</feature>
<dbReference type="EMBL" id="CP046401">
    <property type="protein sequence ID" value="QGY47324.1"/>
    <property type="molecule type" value="Genomic_DNA"/>
</dbReference>
<dbReference type="AlphaFoldDB" id="A0A6I6KAV0"/>
<dbReference type="Gene3D" id="3.10.50.40">
    <property type="match status" value="2"/>
</dbReference>
<dbReference type="PROSITE" id="PS50198">
    <property type="entry name" value="PPIC_PPIASE_2"/>
    <property type="match status" value="2"/>
</dbReference>
<dbReference type="SUPFAM" id="SSF54534">
    <property type="entry name" value="FKBP-like"/>
    <property type="match status" value="2"/>
</dbReference>
<dbReference type="InterPro" id="IPR000297">
    <property type="entry name" value="PPIase_PpiC"/>
</dbReference>
<dbReference type="InterPro" id="IPR046357">
    <property type="entry name" value="PPIase_dom_sf"/>
</dbReference>
<name>A0A6I6KAV0_9BACT</name>
<accession>A0A6I6KAV0</accession>
<gene>
    <name evidence="3" type="ORF">GM418_27750</name>
</gene>
<proteinExistence type="predicted"/>
<sequence>MVKTLSSLFILCFSFIVVWGQKNETLLTIDTTKISLDEFERIYKKNNSNLYSDNDKKSPKEYLELFINFKLKVIEAQNLKMDTSSAFINELSTYRKELAEPYLTDINFEQELDRKMYDRMLQEVNASHILFMLDKNASPEKEKEVLQKALKVRQEILDGKDFNEASVEYSEDPSAKTNKGNLGYFSAFTMVAPFEDAAYTTPVGQVSEPVRSSFGYHLIKVHEKRKNRGEIKVAHIMKMFPRSGLTESVKKHLKSEIDSIYNLLESGGNFSELAKKLSDDKRSGQQGGEMPWFSAGRMLPAFSNPAFAIQNIGDYTKPVETPYGFHIIKKMDEKPVASFEELQPEIEARIKKDPLRSTSSKKAFVEKLKKEYGYQENFGPVRSLKTGTKPENTSMVLFTIDDREFTFELLDDYLAEKNIKNSTYGDYMEEWTEYEITKLENSKLEEKYPEFRYLMKEYHDGILLFNISEKKIWNFAAKDTAGLEKYYSDNQKKYSWEERFKGYIILCNDKFTREEADKYFAAGMTDEEISDLINAEEKRITITKGAWEKGNNPVVDYYVWNGAEPQDFNTETTFIRGDKIPPEPKNMDEARGLYISDYQDYLEEEWIKSLKKKYKIKVNKKLLKKIQGV</sequence>
<evidence type="ECO:0000256" key="1">
    <source>
        <dbReference type="PROSITE-ProRule" id="PRU00278"/>
    </source>
</evidence>
<keyword evidence="1" id="KW-0413">Isomerase</keyword>
<dbReference type="RefSeq" id="WP_158871083.1">
    <property type="nucleotide sequence ID" value="NZ_CP046401.1"/>
</dbReference>
<dbReference type="InterPro" id="IPR050245">
    <property type="entry name" value="PrsA_foldase"/>
</dbReference>
<dbReference type="PANTHER" id="PTHR47245">
    <property type="entry name" value="PEPTIDYLPROLYL ISOMERASE"/>
    <property type="match status" value="1"/>
</dbReference>
<evidence type="ECO:0000259" key="2">
    <source>
        <dbReference type="PROSITE" id="PS50198"/>
    </source>
</evidence>
<feature type="domain" description="PpiC" evidence="2">
    <location>
        <begin position="121"/>
        <end position="223"/>
    </location>
</feature>
<dbReference type="Pfam" id="PF00639">
    <property type="entry name" value="Rotamase"/>
    <property type="match status" value="1"/>
</dbReference>
<dbReference type="Proteomes" id="UP000428260">
    <property type="component" value="Chromosome"/>
</dbReference>
<evidence type="ECO:0000313" key="3">
    <source>
        <dbReference type="EMBL" id="QGY47324.1"/>
    </source>
</evidence>